<evidence type="ECO:0000256" key="17">
    <source>
        <dbReference type="ARBA" id="ARBA00023237"/>
    </source>
</evidence>
<accession>A0A918SFD7</accession>
<dbReference type="GO" id="GO:0009279">
    <property type="term" value="C:cell outer membrane"/>
    <property type="evidence" value="ECO:0007669"/>
    <property type="project" value="UniProtKB-SubCell"/>
</dbReference>
<evidence type="ECO:0000256" key="6">
    <source>
        <dbReference type="ARBA" id="ARBA00013179"/>
    </source>
</evidence>
<dbReference type="GO" id="GO:0004623">
    <property type="term" value="F:phospholipase A2 activity"/>
    <property type="evidence" value="ECO:0007669"/>
    <property type="project" value="UniProtKB-EC"/>
</dbReference>
<evidence type="ECO:0000256" key="4">
    <source>
        <dbReference type="ARBA" id="ARBA00010525"/>
    </source>
</evidence>
<dbReference type="InterPro" id="IPR036541">
    <property type="entry name" value="PLipase_A1_sf"/>
</dbReference>
<organism evidence="22 23">
    <name type="scientific">Salinimicrobium marinum</name>
    <dbReference type="NCBI Taxonomy" id="680283"/>
    <lineage>
        <taxon>Bacteria</taxon>
        <taxon>Pseudomonadati</taxon>
        <taxon>Bacteroidota</taxon>
        <taxon>Flavobacteriia</taxon>
        <taxon>Flavobacteriales</taxon>
        <taxon>Flavobacteriaceae</taxon>
        <taxon>Salinimicrobium</taxon>
    </lineage>
</organism>
<feature type="binding site" description="in dimeric form" evidence="20">
    <location>
        <position position="147"/>
    </location>
    <ligand>
        <name>Ca(2+)</name>
        <dbReference type="ChEBI" id="CHEBI:29108"/>
        <label>1</label>
    </ligand>
</feature>
<evidence type="ECO:0000256" key="5">
    <source>
        <dbReference type="ARBA" id="ARBA00011702"/>
    </source>
</evidence>
<evidence type="ECO:0000256" key="3">
    <source>
        <dbReference type="ARBA" id="ARBA00004571"/>
    </source>
</evidence>
<dbReference type="PANTHER" id="PTHR40457">
    <property type="entry name" value="PHOSPHOLIPASE A1"/>
    <property type="match status" value="1"/>
</dbReference>
<feature type="active site" description="Nucleophile" evidence="19">
    <location>
        <position position="139"/>
    </location>
</feature>
<keyword evidence="14" id="KW-0442">Lipid degradation</keyword>
<feature type="binding site" description="in dimeric form" evidence="20">
    <location>
        <position position="102"/>
    </location>
    <ligand>
        <name>Ca(2+)</name>
        <dbReference type="ChEBI" id="CHEBI:29108"/>
        <label>1</label>
    </ligand>
</feature>
<comment type="subcellular location">
    <subcellularLocation>
        <location evidence="3">Cell outer membrane</location>
        <topology evidence="3">Multi-pass membrane protein</topology>
    </subcellularLocation>
</comment>
<evidence type="ECO:0000256" key="10">
    <source>
        <dbReference type="ARBA" id="ARBA00022723"/>
    </source>
</evidence>
<evidence type="ECO:0000256" key="7">
    <source>
        <dbReference type="ARBA" id="ARBA00013278"/>
    </source>
</evidence>
<dbReference type="RefSeq" id="WP_189604341.1">
    <property type="nucleotide sequence ID" value="NZ_BMXB01000005.1"/>
</dbReference>
<dbReference type="EMBL" id="BMXB01000005">
    <property type="protein sequence ID" value="GHA36346.1"/>
    <property type="molecule type" value="Genomic_DNA"/>
</dbReference>
<evidence type="ECO:0000256" key="19">
    <source>
        <dbReference type="PIRSR" id="PIRSR603187-1"/>
    </source>
</evidence>
<comment type="catalytic activity">
    <reaction evidence="1">
        <text>a 1,2-diacyl-sn-glycero-3-phosphocholine + H2O = a 2-acyl-sn-glycero-3-phosphocholine + a fatty acid + H(+)</text>
        <dbReference type="Rhea" id="RHEA:18689"/>
        <dbReference type="ChEBI" id="CHEBI:15377"/>
        <dbReference type="ChEBI" id="CHEBI:15378"/>
        <dbReference type="ChEBI" id="CHEBI:28868"/>
        <dbReference type="ChEBI" id="CHEBI:57643"/>
        <dbReference type="ChEBI" id="CHEBI:57875"/>
        <dbReference type="EC" id="3.1.1.32"/>
    </reaction>
</comment>
<feature type="signal peptide" evidence="21">
    <location>
        <begin position="1"/>
        <end position="22"/>
    </location>
</feature>
<name>A0A918SFD7_9FLAO</name>
<keyword evidence="11 21" id="KW-0732">Signal</keyword>
<evidence type="ECO:0000256" key="12">
    <source>
        <dbReference type="ARBA" id="ARBA00022801"/>
    </source>
</evidence>
<evidence type="ECO:0000256" key="20">
    <source>
        <dbReference type="PIRSR" id="PIRSR603187-2"/>
    </source>
</evidence>
<keyword evidence="13 20" id="KW-0106">Calcium</keyword>
<sequence length="281" mass="32895">MKIYYTISFLILLAFSSSSSYGQQLTREQVDDTISKMSSFSMYEDNYFISGVPLNEDINKQTADAKYQISFKQLITRKTLPLDSYLFLTYTQTSFWNVYDTSSPFEEINFNPGISVGKPIYNSDNRLIGMAFLNAQHESNGRDSIYSRSWNKLSLSFKAALTDRIHMSIEGWLPFRYKKDNPDLMEYMGPGELDFTYDLKPDRLALEVMVRKGLNWEWKGAVRTRLSYRPFKMRTHRLTLEWFHGYAESLISYNEFTSMVRIGFLFKSDDLNFLKPAPNQF</sequence>
<evidence type="ECO:0000313" key="23">
    <source>
        <dbReference type="Proteomes" id="UP000610456"/>
    </source>
</evidence>
<evidence type="ECO:0000256" key="9">
    <source>
        <dbReference type="ARBA" id="ARBA00022692"/>
    </source>
</evidence>
<evidence type="ECO:0000256" key="13">
    <source>
        <dbReference type="ARBA" id="ARBA00022837"/>
    </source>
</evidence>
<comment type="caution">
    <text evidence="22">The sequence shown here is derived from an EMBL/GenBank/DDBJ whole genome shotgun (WGS) entry which is preliminary data.</text>
</comment>
<proteinExistence type="inferred from homology"/>
<keyword evidence="12" id="KW-0378">Hydrolase</keyword>
<evidence type="ECO:0000256" key="1">
    <source>
        <dbReference type="ARBA" id="ARBA00000111"/>
    </source>
</evidence>
<reference evidence="22" key="1">
    <citation type="journal article" date="2014" name="Int. J. Syst. Evol. Microbiol.">
        <title>Complete genome sequence of Corynebacterium casei LMG S-19264T (=DSM 44701T), isolated from a smear-ripened cheese.</title>
        <authorList>
            <consortium name="US DOE Joint Genome Institute (JGI-PGF)"/>
            <person name="Walter F."/>
            <person name="Albersmeier A."/>
            <person name="Kalinowski J."/>
            <person name="Ruckert C."/>
        </authorList>
    </citation>
    <scope>NUCLEOTIDE SEQUENCE</scope>
    <source>
        <strain evidence="22">KCTC 12719</strain>
    </source>
</reference>
<dbReference type="Pfam" id="PF02253">
    <property type="entry name" value="PLA1"/>
    <property type="match status" value="1"/>
</dbReference>
<reference evidence="22" key="2">
    <citation type="submission" date="2020-09" db="EMBL/GenBank/DDBJ databases">
        <authorList>
            <person name="Sun Q."/>
            <person name="Kim S."/>
        </authorList>
    </citation>
    <scope>NUCLEOTIDE SEQUENCE</scope>
    <source>
        <strain evidence="22">KCTC 12719</strain>
    </source>
</reference>
<feature type="binding site" description="in dimeric form" evidence="20">
    <location>
        <position position="142"/>
    </location>
    <ligand>
        <name>Ca(2+)</name>
        <dbReference type="ChEBI" id="CHEBI:29108"/>
        <label>1</label>
    </ligand>
</feature>
<dbReference type="AlphaFoldDB" id="A0A918SFD7"/>
<evidence type="ECO:0000256" key="15">
    <source>
        <dbReference type="ARBA" id="ARBA00023098"/>
    </source>
</evidence>
<dbReference type="InterPro" id="IPR003187">
    <property type="entry name" value="PLipase_A1"/>
</dbReference>
<comment type="subunit">
    <text evidence="5">Homodimer; dimerization is reversible, and the dimeric form is the active one.</text>
</comment>
<feature type="active site" description="Proton acceptor" evidence="19">
    <location>
        <position position="137"/>
    </location>
</feature>
<dbReference type="Gene3D" id="2.40.230.10">
    <property type="entry name" value="Phospholipase A1"/>
    <property type="match status" value="1"/>
</dbReference>
<evidence type="ECO:0000256" key="8">
    <source>
        <dbReference type="ARBA" id="ARBA00022452"/>
    </source>
</evidence>
<keyword evidence="15" id="KW-0443">Lipid metabolism</keyword>
<evidence type="ECO:0000256" key="14">
    <source>
        <dbReference type="ARBA" id="ARBA00022963"/>
    </source>
</evidence>
<feature type="chain" id="PRO_5037092358" description="Phosphatidylcholine 1-acylhydrolase" evidence="21">
    <location>
        <begin position="23"/>
        <end position="281"/>
    </location>
</feature>
<dbReference type="GO" id="GO:0008970">
    <property type="term" value="F:phospholipase A1 activity"/>
    <property type="evidence" value="ECO:0007669"/>
    <property type="project" value="UniProtKB-EC"/>
</dbReference>
<evidence type="ECO:0000256" key="11">
    <source>
        <dbReference type="ARBA" id="ARBA00022729"/>
    </source>
</evidence>
<dbReference type="EC" id="3.1.1.4" evidence="7"/>
<keyword evidence="17" id="KW-0998">Cell outer membrane</keyword>
<dbReference type="EC" id="3.1.1.32" evidence="6"/>
<evidence type="ECO:0000256" key="21">
    <source>
        <dbReference type="SAM" id="SignalP"/>
    </source>
</evidence>
<protein>
    <recommendedName>
        <fullName evidence="18">Phosphatidylcholine 1-acylhydrolase</fullName>
        <ecNumber evidence="6">3.1.1.32</ecNumber>
        <ecNumber evidence="7">3.1.1.4</ecNumber>
    </recommendedName>
</protein>
<comment type="cofactor">
    <cofactor evidence="20">
        <name>Ca(2+)</name>
        <dbReference type="ChEBI" id="CHEBI:29108"/>
    </cofactor>
    <text evidence="20">Binds 1 Ca(2+) ion per monomer.</text>
</comment>
<dbReference type="SUPFAM" id="SSF56931">
    <property type="entry name" value="Outer membrane phospholipase A (OMPLA)"/>
    <property type="match status" value="1"/>
</dbReference>
<keyword evidence="16" id="KW-0472">Membrane</keyword>
<comment type="catalytic activity">
    <reaction evidence="2">
        <text>a 1,2-diacyl-sn-glycero-3-phosphocholine + H2O = a 1-acyl-sn-glycero-3-phosphocholine + a fatty acid + H(+)</text>
        <dbReference type="Rhea" id="RHEA:15801"/>
        <dbReference type="ChEBI" id="CHEBI:15377"/>
        <dbReference type="ChEBI" id="CHEBI:15378"/>
        <dbReference type="ChEBI" id="CHEBI:28868"/>
        <dbReference type="ChEBI" id="CHEBI:57643"/>
        <dbReference type="ChEBI" id="CHEBI:58168"/>
        <dbReference type="EC" id="3.1.1.4"/>
    </reaction>
</comment>
<evidence type="ECO:0000256" key="18">
    <source>
        <dbReference type="ARBA" id="ARBA00032375"/>
    </source>
</evidence>
<feature type="binding site" description="in dimeric form" evidence="20">
    <location>
        <position position="180"/>
    </location>
    <ligand>
        <name>Ca(2+)</name>
        <dbReference type="ChEBI" id="CHEBI:29108"/>
        <label>1</label>
    </ligand>
</feature>
<evidence type="ECO:0000313" key="22">
    <source>
        <dbReference type="EMBL" id="GHA36346.1"/>
    </source>
</evidence>
<dbReference type="GO" id="GO:0016042">
    <property type="term" value="P:lipid catabolic process"/>
    <property type="evidence" value="ECO:0007669"/>
    <property type="project" value="UniProtKB-KW"/>
</dbReference>
<keyword evidence="23" id="KW-1185">Reference proteome</keyword>
<dbReference type="PANTHER" id="PTHR40457:SF1">
    <property type="entry name" value="PHOSPHOLIPASE A1"/>
    <property type="match status" value="1"/>
</dbReference>
<dbReference type="Proteomes" id="UP000610456">
    <property type="component" value="Unassembled WGS sequence"/>
</dbReference>
<gene>
    <name evidence="22" type="ORF">GCM10007103_17330</name>
</gene>
<evidence type="ECO:0000256" key="2">
    <source>
        <dbReference type="ARBA" id="ARBA00001604"/>
    </source>
</evidence>
<keyword evidence="10 20" id="KW-0479">Metal-binding</keyword>
<keyword evidence="8" id="KW-1134">Transmembrane beta strand</keyword>
<dbReference type="GO" id="GO:0046872">
    <property type="term" value="F:metal ion binding"/>
    <property type="evidence" value="ECO:0007669"/>
    <property type="project" value="UniProtKB-KW"/>
</dbReference>
<comment type="similarity">
    <text evidence="4">Belongs to the phospholipase A1 family.</text>
</comment>
<evidence type="ECO:0000256" key="16">
    <source>
        <dbReference type="ARBA" id="ARBA00023136"/>
    </source>
</evidence>
<dbReference type="PRINTS" id="PR01486">
    <property type="entry name" value="PHPHLIPASEA1"/>
</dbReference>
<keyword evidence="9" id="KW-0812">Transmembrane</keyword>